<keyword evidence="4" id="KW-1185">Reference proteome</keyword>
<evidence type="ECO:0000256" key="1">
    <source>
        <dbReference type="SAM" id="MobiDB-lite"/>
    </source>
</evidence>
<dbReference type="GO" id="GO:0003723">
    <property type="term" value="F:RNA binding"/>
    <property type="evidence" value="ECO:0007669"/>
    <property type="project" value="TreeGrafter"/>
</dbReference>
<dbReference type="GO" id="GO:0004534">
    <property type="term" value="F:5'-3' RNA exonuclease activity"/>
    <property type="evidence" value="ECO:0007669"/>
    <property type="project" value="TreeGrafter"/>
</dbReference>
<dbReference type="PANTHER" id="PTHR12341">
    <property type="entry name" value="5'-&gt;3' EXORIBONUCLEASE"/>
    <property type="match status" value="1"/>
</dbReference>
<dbReference type="GO" id="GO:0000956">
    <property type="term" value="P:nuclear-transcribed mRNA catabolic process"/>
    <property type="evidence" value="ECO:0007669"/>
    <property type="project" value="TreeGrafter"/>
</dbReference>
<proteinExistence type="predicted"/>
<dbReference type="Gene3D" id="1.25.40.1050">
    <property type="match status" value="1"/>
</dbReference>
<dbReference type="Proteomes" id="UP000243975">
    <property type="component" value="Unassembled WGS sequence"/>
</dbReference>
<organism evidence="3 4">
    <name type="scientific">Cynara cardunculus var. scolymus</name>
    <name type="common">Globe artichoke</name>
    <name type="synonym">Cynara scolymus</name>
    <dbReference type="NCBI Taxonomy" id="59895"/>
    <lineage>
        <taxon>Eukaryota</taxon>
        <taxon>Viridiplantae</taxon>
        <taxon>Streptophyta</taxon>
        <taxon>Embryophyta</taxon>
        <taxon>Tracheophyta</taxon>
        <taxon>Spermatophyta</taxon>
        <taxon>Magnoliopsida</taxon>
        <taxon>eudicotyledons</taxon>
        <taxon>Gunneridae</taxon>
        <taxon>Pentapetalae</taxon>
        <taxon>asterids</taxon>
        <taxon>campanulids</taxon>
        <taxon>Asterales</taxon>
        <taxon>Asteraceae</taxon>
        <taxon>Carduoideae</taxon>
        <taxon>Cardueae</taxon>
        <taxon>Carduinae</taxon>
        <taxon>Cynara</taxon>
    </lineage>
</organism>
<gene>
    <name evidence="3" type="ORF">Ccrd_008615</name>
</gene>
<dbReference type="Pfam" id="PF03159">
    <property type="entry name" value="XRN_N"/>
    <property type="match status" value="1"/>
</dbReference>
<sequence>MNQERTRRFRAAKDAPDTFEREGRKLPPKQESQTFDSKVITRGTEFMAVMSVALLYYMHQRLNGDPGWKHIKDADLIMLALATHEVHFSIIREVRILQILDTDADEKGMLCMNKEWLEDLRVKSLSTSKRTLVPTLNMSFRYLENVTFSKALAMDDTERQRTYNFVLLVA</sequence>
<feature type="region of interest" description="Disordered" evidence="1">
    <location>
        <begin position="1"/>
        <end position="34"/>
    </location>
</feature>
<dbReference type="EMBL" id="LEKV01005218">
    <property type="protein sequence ID" value="KVH89394.1"/>
    <property type="molecule type" value="Genomic_DNA"/>
</dbReference>
<dbReference type="Gramene" id="KVH89394">
    <property type="protein sequence ID" value="KVH89394"/>
    <property type="gene ID" value="Ccrd_008615"/>
</dbReference>
<evidence type="ECO:0000259" key="2">
    <source>
        <dbReference type="Pfam" id="PF03159"/>
    </source>
</evidence>
<name>A0A118JT72_CYNCS</name>
<dbReference type="PANTHER" id="PTHR12341:SF41">
    <property type="entry name" value="5'-3' EXORIBONUCLEASE 2"/>
    <property type="match status" value="1"/>
</dbReference>
<evidence type="ECO:0000313" key="3">
    <source>
        <dbReference type="EMBL" id="KVH89394.1"/>
    </source>
</evidence>
<feature type="compositionally biased region" description="Basic and acidic residues" evidence="1">
    <location>
        <begin position="1"/>
        <end position="25"/>
    </location>
</feature>
<dbReference type="STRING" id="59895.A0A118JT72"/>
<dbReference type="InterPro" id="IPR027073">
    <property type="entry name" value="5_3_exoribonuclease"/>
</dbReference>
<feature type="domain" description="Xrn1 N-terminal" evidence="2">
    <location>
        <begin position="1"/>
        <end position="72"/>
    </location>
</feature>
<dbReference type="GO" id="GO:0005634">
    <property type="term" value="C:nucleus"/>
    <property type="evidence" value="ECO:0007669"/>
    <property type="project" value="TreeGrafter"/>
</dbReference>
<dbReference type="AlphaFoldDB" id="A0A118JT72"/>
<reference evidence="3 4" key="1">
    <citation type="journal article" date="2016" name="Sci. Rep.">
        <title>The genome sequence of the outbreeding globe artichoke constructed de novo incorporating a phase-aware low-pass sequencing strategy of F1 progeny.</title>
        <authorList>
            <person name="Scaglione D."/>
            <person name="Reyes-Chin-Wo S."/>
            <person name="Acquadro A."/>
            <person name="Froenicke L."/>
            <person name="Portis E."/>
            <person name="Beitel C."/>
            <person name="Tirone M."/>
            <person name="Mauro R."/>
            <person name="Lo Monaco A."/>
            <person name="Mauromicale G."/>
            <person name="Faccioli P."/>
            <person name="Cattivelli L."/>
            <person name="Rieseberg L."/>
            <person name="Michelmore R."/>
            <person name="Lanteri S."/>
        </authorList>
    </citation>
    <scope>NUCLEOTIDE SEQUENCE [LARGE SCALE GENOMIC DNA]</scope>
    <source>
        <strain evidence="3">2C</strain>
    </source>
</reference>
<comment type="caution">
    <text evidence="3">The sequence shown here is derived from an EMBL/GenBank/DDBJ whole genome shotgun (WGS) entry which is preliminary data.</text>
</comment>
<evidence type="ECO:0000313" key="4">
    <source>
        <dbReference type="Proteomes" id="UP000243975"/>
    </source>
</evidence>
<protein>
    <submittedName>
        <fullName evidence="3">5'-3' exoribonuclease</fullName>
    </submittedName>
</protein>
<accession>A0A118JT72</accession>
<dbReference type="InterPro" id="IPR004859">
    <property type="entry name" value="Xrn1_N"/>
</dbReference>